<dbReference type="EMBL" id="KF900604">
    <property type="protein sequence ID" value="AIF00851.1"/>
    <property type="molecule type" value="Genomic_DNA"/>
</dbReference>
<dbReference type="GO" id="GO:0005525">
    <property type="term" value="F:GTP binding"/>
    <property type="evidence" value="ECO:0007669"/>
    <property type="project" value="InterPro"/>
</dbReference>
<evidence type="ECO:0000259" key="1">
    <source>
        <dbReference type="Pfam" id="PF03144"/>
    </source>
</evidence>
<dbReference type="InterPro" id="IPR027417">
    <property type="entry name" value="P-loop_NTPase"/>
</dbReference>
<dbReference type="CDD" id="cd03696">
    <property type="entry name" value="SelB_II"/>
    <property type="match status" value="1"/>
</dbReference>
<feature type="domain" description="Translation elongation factor EFTu-like" evidence="1">
    <location>
        <begin position="153"/>
        <end position="219"/>
    </location>
</feature>
<protein>
    <submittedName>
        <fullName evidence="2">Elongation factor Tu domain-containing protein</fullName>
    </submittedName>
</protein>
<dbReference type="AlphaFoldDB" id="A0A075GA04"/>
<keyword evidence="2" id="KW-0251">Elongation factor</keyword>
<sequence>MESVNFVILGDQSIATDFGKKGTSTDLTLFDRKEAEKIYTFVTPNGFPEKIQPLFQAIALAEYVIFHVNTLDKFTGEQILALDALGKKDGILSHSYDVDEARLDLMIKGTVIEGYTKVEQDKIKEELANFTVAKKDGSTSIVIDHTFDVKGVGTVALGKVLSGKITQYDKIQHYPSEIEAMVKSIQMHDDDVKESISPARVGLSLKNIKHDEITRGDVLSNDTSIKTVTEITIDYKQNQFFKSTLAENQMCLVSVGLQIKAAKFASVSPMKLTFEKPVIVMPGDVCVLLKPESNTVRIIGSGVPQ</sequence>
<accession>A0A075GA04</accession>
<dbReference type="SUPFAM" id="SSF50447">
    <property type="entry name" value="Translation proteins"/>
    <property type="match status" value="1"/>
</dbReference>
<dbReference type="PANTHER" id="PTHR43721:SF11">
    <property type="entry name" value="SELENOCYSTEINE-SPECIFIC ELONGATION FACTOR"/>
    <property type="match status" value="1"/>
</dbReference>
<dbReference type="InterPro" id="IPR004161">
    <property type="entry name" value="EFTu-like_2"/>
</dbReference>
<dbReference type="PANTHER" id="PTHR43721">
    <property type="entry name" value="ELONGATION FACTOR TU-RELATED"/>
    <property type="match status" value="1"/>
</dbReference>
<dbReference type="Gene3D" id="3.40.50.300">
    <property type="entry name" value="P-loop containing nucleotide triphosphate hydrolases"/>
    <property type="match status" value="1"/>
</dbReference>
<name>A0A075GA04_9ARCH</name>
<dbReference type="Pfam" id="PF03144">
    <property type="entry name" value="GTP_EFTU_D2"/>
    <property type="match status" value="1"/>
</dbReference>
<reference evidence="2" key="1">
    <citation type="journal article" date="2014" name="Genome Biol. Evol.">
        <title>Pangenome evidence for extensive interdomain horizontal transfer affecting lineage core and shell genes in uncultured planktonic thaumarchaeota and euryarchaeota.</title>
        <authorList>
            <person name="Deschamps P."/>
            <person name="Zivanovic Y."/>
            <person name="Moreira D."/>
            <person name="Rodriguez-Valera F."/>
            <person name="Lopez-Garcia P."/>
        </authorList>
    </citation>
    <scope>NUCLEOTIDE SEQUENCE</scope>
</reference>
<dbReference type="Gene3D" id="2.40.30.10">
    <property type="entry name" value="Translation factors"/>
    <property type="match status" value="1"/>
</dbReference>
<dbReference type="InterPro" id="IPR009000">
    <property type="entry name" value="Transl_B-barrel_sf"/>
</dbReference>
<keyword evidence="2" id="KW-0648">Protein biosynthesis</keyword>
<proteinExistence type="predicted"/>
<organism evidence="2">
    <name type="scientific">uncultured marine thaumarchaeote KM3_13_C11</name>
    <dbReference type="NCBI Taxonomy" id="1456007"/>
    <lineage>
        <taxon>Archaea</taxon>
        <taxon>Nitrososphaerota</taxon>
        <taxon>environmental samples</taxon>
    </lineage>
</organism>
<dbReference type="GO" id="GO:0003746">
    <property type="term" value="F:translation elongation factor activity"/>
    <property type="evidence" value="ECO:0007669"/>
    <property type="project" value="UniProtKB-KW"/>
</dbReference>
<evidence type="ECO:0000313" key="2">
    <source>
        <dbReference type="EMBL" id="AIF00851.1"/>
    </source>
</evidence>
<dbReference type="GO" id="GO:0001514">
    <property type="term" value="P:selenocysteine incorporation"/>
    <property type="evidence" value="ECO:0007669"/>
    <property type="project" value="TreeGrafter"/>
</dbReference>
<dbReference type="InterPro" id="IPR050055">
    <property type="entry name" value="EF-Tu_GTPase"/>
</dbReference>